<keyword evidence="3" id="KW-1185">Reference proteome</keyword>
<gene>
    <name evidence="2" type="ORF">SAMN06265355_102246</name>
</gene>
<protein>
    <submittedName>
        <fullName evidence="2">Uncharacterized protein</fullName>
    </submittedName>
</protein>
<evidence type="ECO:0000313" key="3">
    <source>
        <dbReference type="Proteomes" id="UP000198420"/>
    </source>
</evidence>
<feature type="compositionally biased region" description="Basic and acidic residues" evidence="1">
    <location>
        <begin position="1"/>
        <end position="18"/>
    </location>
</feature>
<sequence length="62" mass="6560">MTDRKDDRDKPLADRRAEAGAPQEDDADVGAEHTPSPTDPPNAEAEAPGGEDDGYSPQTEVP</sequence>
<evidence type="ECO:0000313" key="2">
    <source>
        <dbReference type="EMBL" id="SNR36707.1"/>
    </source>
</evidence>
<name>A0A238VRD3_9ACTN</name>
<evidence type="ECO:0000256" key="1">
    <source>
        <dbReference type="SAM" id="MobiDB-lite"/>
    </source>
</evidence>
<dbReference type="EMBL" id="FZNP01000002">
    <property type="protein sequence ID" value="SNR36707.1"/>
    <property type="molecule type" value="Genomic_DNA"/>
</dbReference>
<dbReference type="Proteomes" id="UP000198420">
    <property type="component" value="Unassembled WGS sequence"/>
</dbReference>
<organism evidence="2 3">
    <name type="scientific">Actinomadura mexicana</name>
    <dbReference type="NCBI Taxonomy" id="134959"/>
    <lineage>
        <taxon>Bacteria</taxon>
        <taxon>Bacillati</taxon>
        <taxon>Actinomycetota</taxon>
        <taxon>Actinomycetes</taxon>
        <taxon>Streptosporangiales</taxon>
        <taxon>Thermomonosporaceae</taxon>
        <taxon>Actinomadura</taxon>
    </lineage>
</organism>
<dbReference type="AlphaFoldDB" id="A0A238VRD3"/>
<proteinExistence type="predicted"/>
<dbReference type="OrthoDB" id="3544016at2"/>
<reference evidence="3" key="1">
    <citation type="submission" date="2017-06" db="EMBL/GenBank/DDBJ databases">
        <authorList>
            <person name="Varghese N."/>
            <person name="Submissions S."/>
        </authorList>
    </citation>
    <scope>NUCLEOTIDE SEQUENCE [LARGE SCALE GENOMIC DNA]</scope>
    <source>
        <strain evidence="3">DSM 44485</strain>
    </source>
</reference>
<accession>A0A238VRD3</accession>
<dbReference type="RefSeq" id="WP_089310532.1">
    <property type="nucleotide sequence ID" value="NZ_FZNP01000002.1"/>
</dbReference>
<feature type="region of interest" description="Disordered" evidence="1">
    <location>
        <begin position="1"/>
        <end position="62"/>
    </location>
</feature>